<proteinExistence type="predicted"/>
<sequence>MGFWDKAFDVAKTVGKAAWEETKAANERAKQYREEVVSLSDRELARIIATERHSTPLRAGAAMAELKRRGYANAEEIKALLK</sequence>
<evidence type="ECO:0000313" key="1">
    <source>
        <dbReference type="EMBL" id="CRY93917.1"/>
    </source>
</evidence>
<accession>A0A0H5QCP8</accession>
<protein>
    <submittedName>
        <fullName evidence="1">Uncharacterized protein</fullName>
    </submittedName>
</protein>
<dbReference type="EMBL" id="LN852794">
    <property type="protein sequence ID" value="CRY93917.1"/>
    <property type="molecule type" value="Genomic_DNA"/>
</dbReference>
<dbReference type="AlphaFoldDB" id="A0A0H5QCP8"/>
<reference evidence="1" key="1">
    <citation type="submission" date="2015-06" db="EMBL/GenBank/DDBJ databases">
        <authorList>
            <person name="Joergensen T."/>
        </authorList>
    </citation>
    <scope>NUCLEOTIDE SEQUENCE</scope>
    <source>
        <strain evidence="1">RGRH0104</strain>
    </source>
</reference>
<name>A0A0H5QCP8_9ZZZZ</name>
<organism evidence="1">
    <name type="scientific">uncultured prokaryote</name>
    <dbReference type="NCBI Taxonomy" id="198431"/>
    <lineage>
        <taxon>unclassified sequences</taxon>
        <taxon>environmental samples</taxon>
    </lineage>
</organism>
<reference evidence="1" key="2">
    <citation type="submission" date="2015-07" db="EMBL/GenBank/DDBJ databases">
        <title>Plasmids, circular viruses and viroids from rat gut.</title>
        <authorList>
            <person name="Jorgensen T.J."/>
            <person name="Hansen M.A."/>
            <person name="Xu Z."/>
            <person name="Tabak M.A."/>
            <person name="Sorensen S.J."/>
            <person name="Hansen L.H."/>
        </authorList>
    </citation>
    <scope>NUCLEOTIDE SEQUENCE</scope>
    <source>
        <strain evidence="1">RGRH0104</strain>
    </source>
</reference>